<proteinExistence type="predicted"/>
<reference evidence="4 5" key="1">
    <citation type="submission" date="2024-08" db="EMBL/GenBank/DDBJ databases">
        <authorList>
            <person name="Cucini C."/>
            <person name="Frati F."/>
        </authorList>
    </citation>
    <scope>NUCLEOTIDE SEQUENCE [LARGE SCALE GENOMIC DNA]</scope>
</reference>
<dbReference type="InterPro" id="IPR001810">
    <property type="entry name" value="F-box_dom"/>
</dbReference>
<feature type="region of interest" description="Disordered" evidence="1">
    <location>
        <begin position="1"/>
        <end position="52"/>
    </location>
</feature>
<dbReference type="Pfam" id="PF10442">
    <property type="entry name" value="FIST_C"/>
    <property type="match status" value="1"/>
</dbReference>
<dbReference type="PANTHER" id="PTHR14939">
    <property type="entry name" value="F-BOX ONLY PROTEIN 22"/>
    <property type="match status" value="1"/>
</dbReference>
<dbReference type="InterPro" id="IPR036047">
    <property type="entry name" value="F-box-like_dom_sf"/>
</dbReference>
<dbReference type="Proteomes" id="UP001642540">
    <property type="component" value="Unassembled WGS sequence"/>
</dbReference>
<dbReference type="SUPFAM" id="SSF81383">
    <property type="entry name" value="F-box domain"/>
    <property type="match status" value="1"/>
</dbReference>
<protein>
    <recommendedName>
        <fullName evidence="6">F-box only protein 22</fullName>
    </recommendedName>
</protein>
<evidence type="ECO:0000259" key="2">
    <source>
        <dbReference type="Pfam" id="PF00646"/>
    </source>
</evidence>
<dbReference type="PANTHER" id="PTHR14939:SF5">
    <property type="entry name" value="F-BOX ONLY PROTEIN 22"/>
    <property type="match status" value="1"/>
</dbReference>
<dbReference type="Pfam" id="PF00646">
    <property type="entry name" value="F-box"/>
    <property type="match status" value="1"/>
</dbReference>
<accession>A0ABP1QBP8</accession>
<organism evidence="4 5">
    <name type="scientific">Orchesella dallaii</name>
    <dbReference type="NCBI Taxonomy" id="48710"/>
    <lineage>
        <taxon>Eukaryota</taxon>
        <taxon>Metazoa</taxon>
        <taxon>Ecdysozoa</taxon>
        <taxon>Arthropoda</taxon>
        <taxon>Hexapoda</taxon>
        <taxon>Collembola</taxon>
        <taxon>Entomobryomorpha</taxon>
        <taxon>Entomobryoidea</taxon>
        <taxon>Orchesellidae</taxon>
        <taxon>Orchesellinae</taxon>
        <taxon>Orchesella</taxon>
    </lineage>
</organism>
<feature type="compositionally biased region" description="Basic and acidic residues" evidence="1">
    <location>
        <begin position="23"/>
        <end position="40"/>
    </location>
</feature>
<evidence type="ECO:0000259" key="3">
    <source>
        <dbReference type="Pfam" id="PF10442"/>
    </source>
</evidence>
<evidence type="ECO:0008006" key="6">
    <source>
        <dbReference type="Google" id="ProtNLM"/>
    </source>
</evidence>
<feature type="domain" description="F-box" evidence="2">
    <location>
        <begin position="69"/>
        <end position="98"/>
    </location>
</feature>
<evidence type="ECO:0000256" key="1">
    <source>
        <dbReference type="SAM" id="MobiDB-lite"/>
    </source>
</evidence>
<dbReference type="InterPro" id="IPR019494">
    <property type="entry name" value="FIST_C"/>
</dbReference>
<comment type="caution">
    <text evidence="4">The sequence shown here is derived from an EMBL/GenBank/DDBJ whole genome shotgun (WGS) entry which is preliminary data.</text>
</comment>
<dbReference type="EMBL" id="CAXLJM020000028">
    <property type="protein sequence ID" value="CAL8096377.1"/>
    <property type="molecule type" value="Genomic_DNA"/>
</dbReference>
<name>A0ABP1QBP8_9HEXA</name>
<dbReference type="CDD" id="cd09917">
    <property type="entry name" value="F-box_SF"/>
    <property type="match status" value="1"/>
</dbReference>
<feature type="compositionally biased region" description="Low complexity" evidence="1">
    <location>
        <begin position="1"/>
        <end position="15"/>
    </location>
</feature>
<feature type="domain" description="FIST C-domain" evidence="3">
    <location>
        <begin position="315"/>
        <end position="439"/>
    </location>
</feature>
<evidence type="ECO:0000313" key="4">
    <source>
        <dbReference type="EMBL" id="CAL8096377.1"/>
    </source>
</evidence>
<evidence type="ECO:0000313" key="5">
    <source>
        <dbReference type="Proteomes" id="UP001642540"/>
    </source>
</evidence>
<sequence>MSTKSTPSSSSTPTSLDVANAENPKRPRVTTEDPKEKSEQDGCSNPDLDSDLFDKSDELAPPVFVSQYHIVKHILQYLGIADVLRATLVSKQWAEIGQRVRKQRKNNPYTILYHTYMPDHKLAFEYFNGFEVSEEAKQLVKPASKERHRVKNYEYPALLSEARSVVKKTFLDSYDEPQLLVTFATTAIDNSVLREIKINGERSEERMEWILRGLQKTVPCLSSISCGVIATLPNTCKALEMERSTYPCLSSLAIPKVQGLTIKMFGVTNQQNKMLKKKMEVDNVKNILGIDKKNEDKLKGIVFLQRATYRTAPIATGILQYLRANPNVALGGGIHEGVFVTGLPDDNVIAGGMLIYGEENVRVSSIALQETKISPNNQKKIDQLKSSLIPDGKSFAIMFACNGRGIGMHDRPNVEADLFNAHFPTTPLVGAFTLGEFCHELISTGSNAPVESPRRIDFAYTTVFVMVSYKHTSETQDPK</sequence>
<gene>
    <name evidence="4" type="ORF">ODALV1_LOCUS9336</name>
</gene>
<keyword evidence="5" id="KW-1185">Reference proteome</keyword>